<accession>A0A8H6QVD3</accession>
<sequence length="1168" mass="125854">MVPDSETALVLGGLMIWSSDMDDKQFTGLQGLLGKPVGGIQNPLENAKAVTQDWAGKNGQQCKRFDDCVDMENPQASSCGTGQVRIGYDAGGCGSGYGKPICCPSTAYPKSCLWRGDGSDCNGQCHSGEMTLLYSSWGGDPTEGNHKRCGRGRKAFCCVADEWESEIKDCYLGRCGGGCLSGDEKVASVHDPDTCAYSYGHSGPQNRDYCCPSPAKFTNCHWVGKGDCADNTCDDNDIQLMVNSYGDSKSSCHWGRQKALCCDAPAEQAFLPVDLKDIFPTLPPSNDYVKYDLQFPKGASKGSNPVNTAFGWVLIDGPEAAVTSAKVKRDGSRSDLEFLNCHEIQGEKRQKVRFVCTNDGPTSDCEHMMLDGLAGTIIEMPDNCGAATYAVAHEVSVAEDQSLPAHLSHLTKATVKELTFDYNFGLVKRDAGSIYFRADYANIGGYWETVVDSSPASKRSMLRRFYSSSDGDWGSRFATVRNKKSGSGSAFSKTFSQSIFSGLKSCGSAKAFADIVASGSISATAKMAVSIVGTISPSIDIEEVYSFVDTNIDAKMNLDMSMYGSFNLDYTTESLFSSPITMDEFNHIGIISFAPTLMADVGMVADIELAGNISTGVHAYTSTNIVQNFPHNAGDSSGQTAQEAMGTKFSGDISDAAEGTIKIDLRPRVGLSITLNKYGTDGKVVNAFTEASLNTYNALQVGSDKSYNVSLGTGPATTTVTYKNSLDSFTAWSEDSNMDRVIGSSNQAKVIASGAAGGGDDEDNNKGGPSPHTISNETSSLFWDFENSFLGCSTGLVLSCDSLDENPVCEVDICELYPGLCDDYDSVDGGFDGSDDGGFDNGTGSSNSTSNSTLTRRSSLAKRGAERQFKVLLVDKTEATFKSLSYPSIGKLYRGPNGQVVIETAFDVMSNSCDDWEVIDWPLNDVDMSKFVTEHIVELQTIKAWVQAANSGILPSGVQMSVGGIRSKWWKDYFGSAVLSSTLTPVSGSYAPQRPSDRVFDALGSSRNRAVFVPCQKEINSMKALLWDFKSPDQAVFDADLEDAVENCGPIENFLKPLKLILAVFEYLNDADVKKRFEQVVDNVNTQLQLIEGDPNGVPDLSTSWTEFIPDYMTKVVKHARALMTSRITDIRNAYNVANPPANKGTVMDILKDMETAVAAITMPYSTV</sequence>
<feature type="region of interest" description="Disordered" evidence="1">
    <location>
        <begin position="752"/>
        <end position="773"/>
    </location>
</feature>
<keyword evidence="3" id="KW-1185">Reference proteome</keyword>
<feature type="compositionally biased region" description="Low complexity" evidence="1">
    <location>
        <begin position="842"/>
        <end position="853"/>
    </location>
</feature>
<gene>
    <name evidence="2" type="ORF">CNMCM7691_008397</name>
</gene>
<evidence type="ECO:0000313" key="3">
    <source>
        <dbReference type="Proteomes" id="UP000641853"/>
    </source>
</evidence>
<proteinExistence type="predicted"/>
<feature type="region of interest" description="Disordered" evidence="1">
    <location>
        <begin position="832"/>
        <end position="857"/>
    </location>
</feature>
<dbReference type="EMBL" id="JACBAG010001861">
    <property type="protein sequence ID" value="KAF7179464.1"/>
    <property type="molecule type" value="Genomic_DNA"/>
</dbReference>
<dbReference type="AlphaFoldDB" id="A0A8H6QVD3"/>
<organism evidence="2 3">
    <name type="scientific">Aspergillus felis</name>
    <dbReference type="NCBI Taxonomy" id="1287682"/>
    <lineage>
        <taxon>Eukaryota</taxon>
        <taxon>Fungi</taxon>
        <taxon>Dikarya</taxon>
        <taxon>Ascomycota</taxon>
        <taxon>Pezizomycotina</taxon>
        <taxon>Eurotiomycetes</taxon>
        <taxon>Eurotiomycetidae</taxon>
        <taxon>Eurotiales</taxon>
        <taxon>Aspergillaceae</taxon>
        <taxon>Aspergillus</taxon>
        <taxon>Aspergillus subgen. Fumigati</taxon>
    </lineage>
</organism>
<dbReference type="Proteomes" id="UP000641853">
    <property type="component" value="Unassembled WGS sequence"/>
</dbReference>
<reference evidence="2" key="1">
    <citation type="submission" date="2020-06" db="EMBL/GenBank/DDBJ databases">
        <title>Draft genome sequences of strains closely related to Aspergillus parafelis and Aspergillus hiratsukae.</title>
        <authorList>
            <person name="Dos Santos R.A.C."/>
            <person name="Rivero-Menendez O."/>
            <person name="Steenwyk J.L."/>
            <person name="Mead M.E."/>
            <person name="Goldman G.H."/>
            <person name="Alastruey-Izquierdo A."/>
            <person name="Rokas A."/>
        </authorList>
    </citation>
    <scope>NUCLEOTIDE SEQUENCE</scope>
    <source>
        <strain evidence="2">CNM-CM7691</strain>
    </source>
</reference>
<evidence type="ECO:0000256" key="1">
    <source>
        <dbReference type="SAM" id="MobiDB-lite"/>
    </source>
</evidence>
<evidence type="ECO:0000313" key="2">
    <source>
        <dbReference type="EMBL" id="KAF7179464.1"/>
    </source>
</evidence>
<comment type="caution">
    <text evidence="2">The sequence shown here is derived from an EMBL/GenBank/DDBJ whole genome shotgun (WGS) entry which is preliminary data.</text>
</comment>
<protein>
    <submittedName>
        <fullName evidence="2">Uncharacterized protein</fullName>
    </submittedName>
</protein>
<name>A0A8H6QVD3_9EURO</name>